<gene>
    <name evidence="11" type="ORF">A6K24_01205</name>
</gene>
<organism evidence="11 12">
    <name type="scientific">Metabacillus litoralis</name>
    <dbReference type="NCBI Taxonomy" id="152268"/>
    <lineage>
        <taxon>Bacteria</taxon>
        <taxon>Bacillati</taxon>
        <taxon>Bacillota</taxon>
        <taxon>Bacilli</taxon>
        <taxon>Bacillales</taxon>
        <taxon>Bacillaceae</taxon>
        <taxon>Metabacillus</taxon>
    </lineage>
</organism>
<sequence>MSIHINDENKQFHLTNGQISYIFQVLKNGSLGQLYFGKAIRHRDDFSHFQVNDIPTAASCHFYQEDPAFSLETTRQEFPVPGKGDFREAAIEVETSEGRVGNLFAYQGYEVIKGKLKLDGLPATFANEEEATTLIITLEDQLIGASLQLSYTIFHEHPVITRNVRIVNNGDHTLSLKKIMSASIDLPDADYTMVHLSGTWSRERHIKERQLVQGISSISSIRGASSHHDNPFIALKRKETTEHDNEVYGFNFVYSSNFLAQVQVDHYDTSRVMMGIHPHQFNWQLTNQESFQTPEVVIVYSNEGLNGMSQAYHNLYRQHLIRDPWKIEERPILINNWEATYFDFNEEKLVNIAESAKELGIELFVLDDGWFGKRNDDTSSLGDWFEDEEKLPNGLESLVEKLKQIDIKFGLWFEPEMINPISQLYKEHPDWIVGRQEEHLVFGRNQLVLDFSRREVVDYIYEKMAGIIHKTQLSYIKWDMNRNITDAYSAALKLEQQGEFYHRYILGVYDLYERLTIEFPNVLFESCAGGGGRFDPGMFYYAPQAWTSDDTDAVERLKIQYGTSLVYPIYSMGSHVSAVPNHQTLRKTPIETRANTAYFGTFGYELNPLELSEEERELIKTQVQFYKNQRKLVRDGDFYRLQSPFDGNETAWMIVSKDQNEALIGWYKVLATVNPKKQQVLKLKGLDENKLYEVNGKGTYYGDELLYNGLQLPTEFNGVNAPFAKRGGDYQSVVFHLVGKDK</sequence>
<dbReference type="InterPro" id="IPR017853">
    <property type="entry name" value="GH"/>
</dbReference>
<dbReference type="InterPro" id="IPR013780">
    <property type="entry name" value="Glyco_hydro_b"/>
</dbReference>
<name>A0A179T513_9BACI</name>
<keyword evidence="4 6" id="KW-0378">Hydrolase</keyword>
<dbReference type="EMBL" id="LWSG01000001">
    <property type="protein sequence ID" value="OAS89206.1"/>
    <property type="molecule type" value="Genomic_DNA"/>
</dbReference>
<dbReference type="InterPro" id="IPR038417">
    <property type="entry name" value="Alpga-gal_N_sf"/>
</dbReference>
<dbReference type="Pfam" id="PF16875">
    <property type="entry name" value="Glyco_hydro_36N"/>
    <property type="match status" value="1"/>
</dbReference>
<feature type="active site" description="Proton donor" evidence="7">
    <location>
        <position position="549"/>
    </location>
</feature>
<dbReference type="PROSITE" id="PS00512">
    <property type="entry name" value="ALPHA_GALACTOSIDASE"/>
    <property type="match status" value="1"/>
</dbReference>
<dbReference type="Gene3D" id="3.20.20.70">
    <property type="entry name" value="Aldolase class I"/>
    <property type="match status" value="1"/>
</dbReference>
<evidence type="ECO:0000256" key="3">
    <source>
        <dbReference type="ARBA" id="ARBA00012755"/>
    </source>
</evidence>
<evidence type="ECO:0000256" key="2">
    <source>
        <dbReference type="ARBA" id="ARBA00006202"/>
    </source>
</evidence>
<dbReference type="InterPro" id="IPR050985">
    <property type="entry name" value="Alpha-glycosidase_related"/>
</dbReference>
<dbReference type="RefSeq" id="WP_066324362.1">
    <property type="nucleotide sequence ID" value="NZ_LWSG01000001.1"/>
</dbReference>
<protein>
    <recommendedName>
        <fullName evidence="3 6">Alpha-galactosidase</fullName>
        <ecNumber evidence="3 6">3.2.1.22</ecNumber>
    </recommendedName>
</protein>
<evidence type="ECO:0000256" key="7">
    <source>
        <dbReference type="PIRSR" id="PIRSR005536-1"/>
    </source>
</evidence>
<feature type="active site" description="Nucleophile" evidence="7">
    <location>
        <position position="479"/>
    </location>
</feature>
<dbReference type="FunFam" id="3.20.20.70:FF:000118">
    <property type="entry name" value="Alpha-galactosidase"/>
    <property type="match status" value="1"/>
</dbReference>
<feature type="binding site" evidence="8">
    <location>
        <position position="444"/>
    </location>
    <ligand>
        <name>substrate</name>
    </ligand>
</feature>
<feature type="binding site" evidence="8">
    <location>
        <begin position="477"/>
        <end position="481"/>
    </location>
    <ligand>
        <name>substrate</name>
    </ligand>
</feature>
<feature type="binding site" evidence="8">
    <location>
        <position position="200"/>
    </location>
    <ligand>
        <name>substrate</name>
    </ligand>
</feature>
<feature type="domain" description="Glycosyl hydrolase family 36 N-terminal" evidence="10">
    <location>
        <begin position="29"/>
        <end position="285"/>
    </location>
</feature>
<dbReference type="CDD" id="cd14791">
    <property type="entry name" value="GH36"/>
    <property type="match status" value="1"/>
</dbReference>
<dbReference type="PANTHER" id="PTHR43053">
    <property type="entry name" value="GLYCOSIDASE FAMILY 31"/>
    <property type="match status" value="1"/>
</dbReference>
<dbReference type="GO" id="GO:0004557">
    <property type="term" value="F:alpha-galactosidase activity"/>
    <property type="evidence" value="ECO:0007669"/>
    <property type="project" value="UniProtKB-UniRule"/>
</dbReference>
<evidence type="ECO:0000256" key="8">
    <source>
        <dbReference type="PIRSR" id="PIRSR005536-2"/>
    </source>
</evidence>
<evidence type="ECO:0000259" key="9">
    <source>
        <dbReference type="Pfam" id="PF16874"/>
    </source>
</evidence>
<dbReference type="InterPro" id="IPR013785">
    <property type="entry name" value="Aldolase_TIM"/>
</dbReference>
<evidence type="ECO:0000313" key="11">
    <source>
        <dbReference type="EMBL" id="OAS89206.1"/>
    </source>
</evidence>
<dbReference type="AlphaFoldDB" id="A0A179T513"/>
<accession>A0A179T513</accession>
<dbReference type="GO" id="GO:0016052">
    <property type="term" value="P:carbohydrate catabolic process"/>
    <property type="evidence" value="ECO:0007669"/>
    <property type="project" value="InterPro"/>
</dbReference>
<dbReference type="Gene3D" id="2.70.98.60">
    <property type="entry name" value="alpha-galactosidase from lactobacil brevis"/>
    <property type="match status" value="1"/>
</dbReference>
<dbReference type="EC" id="3.2.1.22" evidence="3 6"/>
<comment type="catalytic activity">
    <reaction evidence="1 6">
        <text>Hydrolysis of terminal, non-reducing alpha-D-galactose residues in alpha-D-galactosides, including galactose oligosaccharides, galactomannans and galactolipids.</text>
        <dbReference type="EC" id="3.2.1.22"/>
    </reaction>
</comment>
<dbReference type="PIRSF" id="PIRSF005536">
    <property type="entry name" value="Agal"/>
    <property type="match status" value="1"/>
</dbReference>
<keyword evidence="5 6" id="KW-0326">Glycosidase</keyword>
<evidence type="ECO:0000256" key="6">
    <source>
        <dbReference type="PIRNR" id="PIRNR005536"/>
    </source>
</evidence>
<proteinExistence type="inferred from homology"/>
<feature type="domain" description="Glycosyl hydrolase family 36 C-terminal" evidence="9">
    <location>
        <begin position="649"/>
        <end position="737"/>
    </location>
</feature>
<feature type="binding site" evidence="8">
    <location>
        <position position="527"/>
    </location>
    <ligand>
        <name>substrate</name>
    </ligand>
</feature>
<dbReference type="OrthoDB" id="9758822at2"/>
<keyword evidence="12" id="KW-1185">Reference proteome</keyword>
<comment type="similarity">
    <text evidence="2">Belongs to the glycosyl hydrolase 36 family.</text>
</comment>
<dbReference type="Pfam" id="PF16874">
    <property type="entry name" value="Glyco_hydro_36C"/>
    <property type="match status" value="1"/>
</dbReference>
<dbReference type="SUPFAM" id="SSF51445">
    <property type="entry name" value="(Trans)glycosidases"/>
    <property type="match status" value="1"/>
</dbReference>
<dbReference type="InterPro" id="IPR002252">
    <property type="entry name" value="Glyco_hydro_36"/>
</dbReference>
<dbReference type="Gene3D" id="2.60.40.1180">
    <property type="entry name" value="Golgi alpha-mannosidase II"/>
    <property type="match status" value="1"/>
</dbReference>
<dbReference type="Pfam" id="PF02065">
    <property type="entry name" value="Melibiase"/>
    <property type="match status" value="1"/>
</dbReference>
<dbReference type="PANTHER" id="PTHR43053:SF3">
    <property type="entry name" value="ALPHA-GALACTOSIDASE C-RELATED"/>
    <property type="match status" value="1"/>
</dbReference>
<dbReference type="InterPro" id="IPR000111">
    <property type="entry name" value="Glyco_hydro_27/36_CS"/>
</dbReference>
<dbReference type="Proteomes" id="UP000078534">
    <property type="component" value="Unassembled WGS sequence"/>
</dbReference>
<dbReference type="InterPro" id="IPR031704">
    <property type="entry name" value="Glyco_hydro_36_N"/>
</dbReference>
<feature type="binding site" evidence="8">
    <location>
        <begin position="367"/>
        <end position="368"/>
    </location>
    <ligand>
        <name>substrate</name>
    </ligand>
</feature>
<feature type="binding site" evidence="8">
    <location>
        <position position="549"/>
    </location>
    <ligand>
        <name>substrate</name>
    </ligand>
</feature>
<reference evidence="12" key="1">
    <citation type="submission" date="2016-04" db="EMBL/GenBank/DDBJ databases">
        <authorList>
            <person name="Lyu Z."/>
            <person name="Lyu W."/>
        </authorList>
    </citation>
    <scope>NUCLEOTIDE SEQUENCE [LARGE SCALE GENOMIC DNA]</scope>
    <source>
        <strain evidence="12">C44</strain>
    </source>
</reference>
<dbReference type="STRING" id="152268.A6K24_01205"/>
<evidence type="ECO:0000256" key="1">
    <source>
        <dbReference type="ARBA" id="ARBA00001255"/>
    </source>
</evidence>
<comment type="caution">
    <text evidence="11">The sequence shown here is derived from an EMBL/GenBank/DDBJ whole genome shotgun (WGS) entry which is preliminary data.</text>
</comment>
<evidence type="ECO:0000259" key="10">
    <source>
        <dbReference type="Pfam" id="PF16875"/>
    </source>
</evidence>
<evidence type="ECO:0000313" key="12">
    <source>
        <dbReference type="Proteomes" id="UP000078534"/>
    </source>
</evidence>
<evidence type="ECO:0000256" key="5">
    <source>
        <dbReference type="ARBA" id="ARBA00023295"/>
    </source>
</evidence>
<evidence type="ECO:0000256" key="4">
    <source>
        <dbReference type="ARBA" id="ARBA00022801"/>
    </source>
</evidence>
<dbReference type="InterPro" id="IPR031705">
    <property type="entry name" value="Glyco_hydro_36_C"/>
</dbReference>
<dbReference type="PRINTS" id="PR00743">
    <property type="entry name" value="GLHYDRLASE36"/>
</dbReference>